<reference evidence="6" key="1">
    <citation type="submission" date="2020-02" db="EMBL/GenBank/DDBJ databases">
        <authorList>
            <person name="Scholz U."/>
            <person name="Mascher M."/>
            <person name="Fiebig A."/>
        </authorList>
    </citation>
    <scope>NUCLEOTIDE SEQUENCE</scope>
</reference>
<protein>
    <recommendedName>
        <fullName evidence="5">CBS domain-containing protein</fullName>
    </recommendedName>
</protein>
<feature type="region of interest" description="Disordered" evidence="4">
    <location>
        <begin position="286"/>
        <end position="330"/>
    </location>
</feature>
<keyword evidence="7" id="KW-1185">Reference proteome</keyword>
<evidence type="ECO:0000259" key="5">
    <source>
        <dbReference type="PROSITE" id="PS51371"/>
    </source>
</evidence>
<dbReference type="Proteomes" id="UP000663760">
    <property type="component" value="Chromosome 18"/>
</dbReference>
<sequence length="390" mass="41905">MAVRFLAYEVSDLCIGKPPLKPLPLSATIGEALVCLKRCGESYLSVWTEGSKAASPNSPERRTCVGKVCMVDIICYLCSEENLKRSSSVALSSPVSVLLPKESGSLVRHVERHSSLLEALDLILEGAQNLVVPIRSVGRKKLHSYAADFCCLVQEDFVRFFLNSIGAFSQVSSLSVESLGIIRRDVLAVRYHEPALSALPLIKEALMYQTAVAVVTDDGKLVGEISPSTLASCDETVVAAIATLSAGELMAFVDCGGPPEEAVRTVKARLRKRGMEGMLELIEEEASLSSSASDTSLSTLSSGSSSSDEESTTPARTRRLEKHGGSGSYSVRMGRSLEEAIVSHPGSSLVAVLIQALAHRVNYVWVVEDDFELAGLVTLTDVLKIFRDPL</sequence>
<dbReference type="PANTHER" id="PTHR13780:SF128">
    <property type="entry name" value="CBS DOMAIN-CONTAINING PROTEIN"/>
    <property type="match status" value="1"/>
</dbReference>
<evidence type="ECO:0000313" key="6">
    <source>
        <dbReference type="EMBL" id="CAA7410609.1"/>
    </source>
</evidence>
<feature type="domain" description="CBS" evidence="5">
    <location>
        <begin position="333"/>
        <end position="390"/>
    </location>
</feature>
<keyword evidence="1" id="KW-0677">Repeat</keyword>
<accession>A0A7I8LKZ1</accession>
<dbReference type="Gene3D" id="3.10.580.10">
    <property type="entry name" value="CBS-domain"/>
    <property type="match status" value="1"/>
</dbReference>
<feature type="compositionally biased region" description="Low complexity" evidence="4">
    <location>
        <begin position="287"/>
        <end position="306"/>
    </location>
</feature>
<dbReference type="EMBL" id="LR746281">
    <property type="protein sequence ID" value="CAA7410609.1"/>
    <property type="molecule type" value="Genomic_DNA"/>
</dbReference>
<dbReference type="PROSITE" id="PS51371">
    <property type="entry name" value="CBS"/>
    <property type="match status" value="1"/>
</dbReference>
<dbReference type="Pfam" id="PF00571">
    <property type="entry name" value="CBS"/>
    <property type="match status" value="2"/>
</dbReference>
<dbReference type="AlphaFoldDB" id="A0A7I8LKZ1"/>
<name>A0A7I8LKZ1_SPIIN</name>
<evidence type="ECO:0000256" key="3">
    <source>
        <dbReference type="PROSITE-ProRule" id="PRU00703"/>
    </source>
</evidence>
<dbReference type="InterPro" id="IPR050511">
    <property type="entry name" value="AMPK_gamma/SDS23_families"/>
</dbReference>
<dbReference type="InterPro" id="IPR046342">
    <property type="entry name" value="CBS_dom_sf"/>
</dbReference>
<proteinExistence type="predicted"/>
<evidence type="ECO:0000256" key="1">
    <source>
        <dbReference type="ARBA" id="ARBA00022737"/>
    </source>
</evidence>
<dbReference type="PANTHER" id="PTHR13780">
    <property type="entry name" value="AMP-ACTIVATED PROTEIN KINASE, GAMMA REGULATORY SUBUNIT"/>
    <property type="match status" value="1"/>
</dbReference>
<gene>
    <name evidence="6" type="ORF">SI8410_18021287</name>
</gene>
<evidence type="ECO:0000313" key="7">
    <source>
        <dbReference type="Proteomes" id="UP000663760"/>
    </source>
</evidence>
<dbReference type="GO" id="GO:0005634">
    <property type="term" value="C:nucleus"/>
    <property type="evidence" value="ECO:0007669"/>
    <property type="project" value="TreeGrafter"/>
</dbReference>
<evidence type="ECO:0000256" key="4">
    <source>
        <dbReference type="SAM" id="MobiDB-lite"/>
    </source>
</evidence>
<dbReference type="GO" id="GO:0005737">
    <property type="term" value="C:cytoplasm"/>
    <property type="evidence" value="ECO:0007669"/>
    <property type="project" value="TreeGrafter"/>
</dbReference>
<keyword evidence="2 3" id="KW-0129">CBS domain</keyword>
<dbReference type="InterPro" id="IPR000644">
    <property type="entry name" value="CBS_dom"/>
</dbReference>
<dbReference type="SUPFAM" id="SSF54631">
    <property type="entry name" value="CBS-domain pair"/>
    <property type="match status" value="1"/>
</dbReference>
<evidence type="ECO:0000256" key="2">
    <source>
        <dbReference type="ARBA" id="ARBA00023122"/>
    </source>
</evidence>
<organism evidence="6 7">
    <name type="scientific">Spirodela intermedia</name>
    <name type="common">Intermediate duckweed</name>
    <dbReference type="NCBI Taxonomy" id="51605"/>
    <lineage>
        <taxon>Eukaryota</taxon>
        <taxon>Viridiplantae</taxon>
        <taxon>Streptophyta</taxon>
        <taxon>Embryophyta</taxon>
        <taxon>Tracheophyta</taxon>
        <taxon>Spermatophyta</taxon>
        <taxon>Magnoliopsida</taxon>
        <taxon>Liliopsida</taxon>
        <taxon>Araceae</taxon>
        <taxon>Lemnoideae</taxon>
        <taxon>Spirodela</taxon>
    </lineage>
</organism>
<dbReference type="OrthoDB" id="681454at2759"/>